<protein>
    <submittedName>
        <fullName evidence="2">Uncharacterized protein</fullName>
    </submittedName>
</protein>
<keyword evidence="1" id="KW-0812">Transmembrane</keyword>
<accession>A0A8K0HS86</accession>
<keyword evidence="3" id="KW-1185">Reference proteome</keyword>
<dbReference type="EMBL" id="VOIH02000001">
    <property type="protein sequence ID" value="KAF3456673.1"/>
    <property type="molecule type" value="Genomic_DNA"/>
</dbReference>
<dbReference type="AlphaFoldDB" id="A0A8K0HS86"/>
<feature type="transmembrane region" description="Helical" evidence="1">
    <location>
        <begin position="133"/>
        <end position="151"/>
    </location>
</feature>
<name>A0A8K0HS86_9ROSA</name>
<gene>
    <name evidence="2" type="ORF">FNV43_RR01327</name>
</gene>
<sequence>MGDVTRPACNIRRLNGILALSTVDEDTGDDGEPVKRVSEEVNPLSRCHKGGCHHPESKLKVFVIEDQKHAAVARIARSQCMGSHDNWMASSIHVVFQDVLKCGSNLSIHSTQSMEKEGRLQGRDRACVVCKTFFALFWFRYAVATWFWLLLGLKVLKELQTAVNWNGMLECLSRNESLEARMEWIRLDGMLGWNESLTSPNKGKLITKNFVGQ</sequence>
<dbReference type="Proteomes" id="UP000796880">
    <property type="component" value="Unassembled WGS sequence"/>
</dbReference>
<proteinExistence type="predicted"/>
<keyword evidence="1" id="KW-0472">Membrane</keyword>
<reference evidence="2" key="1">
    <citation type="submission" date="2020-03" db="EMBL/GenBank/DDBJ databases">
        <title>A high-quality chromosome-level genome assembly of a woody plant with both climbing and erect habits, Rhamnella rubrinervis.</title>
        <authorList>
            <person name="Lu Z."/>
            <person name="Yang Y."/>
            <person name="Zhu X."/>
            <person name="Sun Y."/>
        </authorList>
    </citation>
    <scope>NUCLEOTIDE SEQUENCE</scope>
    <source>
        <strain evidence="2">BYM</strain>
        <tissue evidence="2">Leaf</tissue>
    </source>
</reference>
<evidence type="ECO:0000256" key="1">
    <source>
        <dbReference type="SAM" id="Phobius"/>
    </source>
</evidence>
<organism evidence="2 3">
    <name type="scientific">Rhamnella rubrinervis</name>
    <dbReference type="NCBI Taxonomy" id="2594499"/>
    <lineage>
        <taxon>Eukaryota</taxon>
        <taxon>Viridiplantae</taxon>
        <taxon>Streptophyta</taxon>
        <taxon>Embryophyta</taxon>
        <taxon>Tracheophyta</taxon>
        <taxon>Spermatophyta</taxon>
        <taxon>Magnoliopsida</taxon>
        <taxon>eudicotyledons</taxon>
        <taxon>Gunneridae</taxon>
        <taxon>Pentapetalae</taxon>
        <taxon>rosids</taxon>
        <taxon>fabids</taxon>
        <taxon>Rosales</taxon>
        <taxon>Rhamnaceae</taxon>
        <taxon>rhamnoid group</taxon>
        <taxon>Rhamneae</taxon>
        <taxon>Rhamnella</taxon>
    </lineage>
</organism>
<evidence type="ECO:0000313" key="3">
    <source>
        <dbReference type="Proteomes" id="UP000796880"/>
    </source>
</evidence>
<evidence type="ECO:0000313" key="2">
    <source>
        <dbReference type="EMBL" id="KAF3456673.1"/>
    </source>
</evidence>
<keyword evidence="1" id="KW-1133">Transmembrane helix</keyword>
<comment type="caution">
    <text evidence="2">The sequence shown here is derived from an EMBL/GenBank/DDBJ whole genome shotgun (WGS) entry which is preliminary data.</text>
</comment>